<feature type="transmembrane region" description="Helical" evidence="1">
    <location>
        <begin position="12"/>
        <end position="45"/>
    </location>
</feature>
<proteinExistence type="predicted"/>
<evidence type="ECO:0000259" key="2">
    <source>
        <dbReference type="Pfam" id="PF01370"/>
    </source>
</evidence>
<sequence length="412" mass="45212">MSTPEILTDLLLYGGAGVALGICLFATWVQILVVFSSFALALAWYLWRVNGVLMSWPKDVRLGPAGAGKEAGMFGGWGVVGAEDEVEVEEKDRDAKLQENGEWTDEDVKRIFKEEMKKVEEGREDEELKILLREGMVDEGLGDGARKRRYVVVGGSGLVGRSIVKQLLLRGQPPDTIRIIDIRPPGPNFPEISSVPFVKADITSQTSTSDAYSAPWPSPTKDTWPLTVFHTAAIIRPGDRTKATLPLSSRVNVDGVAHSVAAAKSASSSTSKDPTIFISTSSATVTAYAPEIWLPPWKRWPKHYIQVIESKDVSVDEEDFADYSNYAITKSAGERIVRKADDGEQGFRTGVLRPGCAVYGAEDDSTVGNMMKTGGTVRYVNEVVLLLCRFSHLYISWVLFRSLSPPVCTFCL</sequence>
<dbReference type="PANTHER" id="PTHR43245">
    <property type="entry name" value="BIFUNCTIONAL POLYMYXIN RESISTANCE PROTEIN ARNA"/>
    <property type="match status" value="1"/>
</dbReference>
<dbReference type="EMBL" id="ML977140">
    <property type="protein sequence ID" value="KAF1990961.1"/>
    <property type="molecule type" value="Genomic_DNA"/>
</dbReference>
<accession>A0A6G1HCL9</accession>
<evidence type="ECO:0000256" key="1">
    <source>
        <dbReference type="SAM" id="Phobius"/>
    </source>
</evidence>
<name>A0A6G1HCL9_9PEZI</name>
<evidence type="ECO:0000313" key="3">
    <source>
        <dbReference type="EMBL" id="KAF1990961.1"/>
    </source>
</evidence>
<dbReference type="AlphaFoldDB" id="A0A6G1HCL9"/>
<dbReference type="InterPro" id="IPR001509">
    <property type="entry name" value="Epimerase_deHydtase"/>
</dbReference>
<evidence type="ECO:0000313" key="4">
    <source>
        <dbReference type="Proteomes" id="UP000800041"/>
    </source>
</evidence>
<keyword evidence="1" id="KW-0472">Membrane</keyword>
<organism evidence="3 4">
    <name type="scientific">Aulographum hederae CBS 113979</name>
    <dbReference type="NCBI Taxonomy" id="1176131"/>
    <lineage>
        <taxon>Eukaryota</taxon>
        <taxon>Fungi</taxon>
        <taxon>Dikarya</taxon>
        <taxon>Ascomycota</taxon>
        <taxon>Pezizomycotina</taxon>
        <taxon>Dothideomycetes</taxon>
        <taxon>Pleosporomycetidae</taxon>
        <taxon>Aulographales</taxon>
        <taxon>Aulographaceae</taxon>
    </lineage>
</organism>
<dbReference type="InterPro" id="IPR050177">
    <property type="entry name" value="Lipid_A_modif_metabolic_enz"/>
</dbReference>
<dbReference type="OrthoDB" id="10058185at2759"/>
<keyword evidence="1" id="KW-0812">Transmembrane</keyword>
<gene>
    <name evidence="3" type="ORF">K402DRAFT_168081</name>
</gene>
<protein>
    <submittedName>
        <fullName evidence="3">NAD(P)-binding protein</fullName>
    </submittedName>
</protein>
<dbReference type="PANTHER" id="PTHR43245:SF51">
    <property type="entry name" value="SHORT CHAIN DEHYDROGENASE_REDUCTASE FAMILY 42E, MEMBER 2"/>
    <property type="match status" value="1"/>
</dbReference>
<reference evidence="3" key="1">
    <citation type="journal article" date="2020" name="Stud. Mycol.">
        <title>101 Dothideomycetes genomes: a test case for predicting lifestyles and emergence of pathogens.</title>
        <authorList>
            <person name="Haridas S."/>
            <person name="Albert R."/>
            <person name="Binder M."/>
            <person name="Bloem J."/>
            <person name="Labutti K."/>
            <person name="Salamov A."/>
            <person name="Andreopoulos B."/>
            <person name="Baker S."/>
            <person name="Barry K."/>
            <person name="Bills G."/>
            <person name="Bluhm B."/>
            <person name="Cannon C."/>
            <person name="Castanera R."/>
            <person name="Culley D."/>
            <person name="Daum C."/>
            <person name="Ezra D."/>
            <person name="Gonzalez J."/>
            <person name="Henrissat B."/>
            <person name="Kuo A."/>
            <person name="Liang C."/>
            <person name="Lipzen A."/>
            <person name="Lutzoni F."/>
            <person name="Magnuson J."/>
            <person name="Mondo S."/>
            <person name="Nolan M."/>
            <person name="Ohm R."/>
            <person name="Pangilinan J."/>
            <person name="Park H.-J."/>
            <person name="Ramirez L."/>
            <person name="Alfaro M."/>
            <person name="Sun H."/>
            <person name="Tritt A."/>
            <person name="Yoshinaga Y."/>
            <person name="Zwiers L.-H."/>
            <person name="Turgeon B."/>
            <person name="Goodwin S."/>
            <person name="Spatafora J."/>
            <person name="Crous P."/>
            <person name="Grigoriev I."/>
        </authorList>
    </citation>
    <scope>NUCLEOTIDE SEQUENCE</scope>
    <source>
        <strain evidence="3">CBS 113979</strain>
    </source>
</reference>
<dbReference type="Proteomes" id="UP000800041">
    <property type="component" value="Unassembled WGS sequence"/>
</dbReference>
<keyword evidence="1" id="KW-1133">Transmembrane helix</keyword>
<feature type="domain" description="NAD-dependent epimerase/dehydratase" evidence="2">
    <location>
        <begin position="151"/>
        <end position="364"/>
    </location>
</feature>
<dbReference type="SUPFAM" id="SSF51735">
    <property type="entry name" value="NAD(P)-binding Rossmann-fold domains"/>
    <property type="match status" value="1"/>
</dbReference>
<dbReference type="Pfam" id="PF01370">
    <property type="entry name" value="Epimerase"/>
    <property type="match status" value="1"/>
</dbReference>
<dbReference type="Gene3D" id="3.40.50.720">
    <property type="entry name" value="NAD(P)-binding Rossmann-like Domain"/>
    <property type="match status" value="1"/>
</dbReference>
<dbReference type="InterPro" id="IPR036291">
    <property type="entry name" value="NAD(P)-bd_dom_sf"/>
</dbReference>
<keyword evidence="4" id="KW-1185">Reference proteome</keyword>